<dbReference type="Proteomes" id="UP000009168">
    <property type="component" value="Unassembled WGS sequence"/>
</dbReference>
<name>Q229T2_TETTS</name>
<dbReference type="KEGG" id="tet:TTHERM_01338470"/>
<evidence type="ECO:0000313" key="3">
    <source>
        <dbReference type="Proteomes" id="UP000009168"/>
    </source>
</evidence>
<evidence type="ECO:0000313" key="2">
    <source>
        <dbReference type="EMBL" id="EAR82043.1"/>
    </source>
</evidence>
<protein>
    <submittedName>
        <fullName evidence="2">Uncharacterized protein</fullName>
    </submittedName>
</protein>
<gene>
    <name evidence="2" type="ORF">TTHERM_01338470</name>
</gene>
<dbReference type="GeneID" id="7832796"/>
<evidence type="ECO:0000256" key="1">
    <source>
        <dbReference type="SAM" id="MobiDB-lite"/>
    </source>
</evidence>
<reference evidence="3" key="1">
    <citation type="journal article" date="2006" name="PLoS Biol.">
        <title>Macronuclear genome sequence of the ciliate Tetrahymena thermophila, a model eukaryote.</title>
        <authorList>
            <person name="Eisen J.A."/>
            <person name="Coyne R.S."/>
            <person name="Wu M."/>
            <person name="Wu D."/>
            <person name="Thiagarajan M."/>
            <person name="Wortman J.R."/>
            <person name="Badger J.H."/>
            <person name="Ren Q."/>
            <person name="Amedeo P."/>
            <person name="Jones K.M."/>
            <person name="Tallon L.J."/>
            <person name="Delcher A.L."/>
            <person name="Salzberg S.L."/>
            <person name="Silva J.C."/>
            <person name="Haas B.J."/>
            <person name="Majoros W.H."/>
            <person name="Farzad M."/>
            <person name="Carlton J.M."/>
            <person name="Smith R.K. Jr."/>
            <person name="Garg J."/>
            <person name="Pearlman R.E."/>
            <person name="Karrer K.M."/>
            <person name="Sun L."/>
            <person name="Manning G."/>
            <person name="Elde N.C."/>
            <person name="Turkewitz A.P."/>
            <person name="Asai D.J."/>
            <person name="Wilkes D.E."/>
            <person name="Wang Y."/>
            <person name="Cai H."/>
            <person name="Collins K."/>
            <person name="Stewart B.A."/>
            <person name="Lee S.R."/>
            <person name="Wilamowska K."/>
            <person name="Weinberg Z."/>
            <person name="Ruzzo W.L."/>
            <person name="Wloga D."/>
            <person name="Gaertig J."/>
            <person name="Frankel J."/>
            <person name="Tsao C.-C."/>
            <person name="Gorovsky M.A."/>
            <person name="Keeling P.J."/>
            <person name="Waller R.F."/>
            <person name="Patron N.J."/>
            <person name="Cherry J.M."/>
            <person name="Stover N.A."/>
            <person name="Krieger C.J."/>
            <person name="del Toro C."/>
            <person name="Ryder H.F."/>
            <person name="Williamson S.C."/>
            <person name="Barbeau R.A."/>
            <person name="Hamilton E.P."/>
            <person name="Orias E."/>
        </authorList>
    </citation>
    <scope>NUCLEOTIDE SEQUENCE [LARGE SCALE GENOMIC DNA]</scope>
    <source>
        <strain evidence="3">SB210</strain>
    </source>
</reference>
<dbReference type="RefSeq" id="XP_001029706.1">
    <property type="nucleotide sequence ID" value="XM_001029706.1"/>
</dbReference>
<proteinExistence type="predicted"/>
<sequence length="322" mass="37965">MRRLGVTKKESSSLNDQMRDFKEIKDKDKDDLNNLSFSFDKSNHENTLPGLKNTYKSKSDVEKNEESLNISKNQLIPIDEQSFRMCIQNNAQSQLNQYQLSFSQNTIQLPKNTSIQLCEQKLNKRQNCNVLEGSLYDKKKKSILAQTIQLPQTPQKNSFSSKIDQHQKQKQIRSSIDKRSHEIIETTNFFFFKKTNMVKKFINNMLQYTQSYNFKNLTQKQFEILNDQSSDYHYYQQRSLIHKKEHSISTHYLTKFSQLLRHYLIASENLILSPVIVFLQNKPIKKFFGKNNLGLNVFYCLGYTNNDFLDSYSVLCTFQSKF</sequence>
<dbReference type="InParanoid" id="Q229T2"/>
<dbReference type="EMBL" id="GG662532">
    <property type="protein sequence ID" value="EAR82043.1"/>
    <property type="molecule type" value="Genomic_DNA"/>
</dbReference>
<feature type="region of interest" description="Disordered" evidence="1">
    <location>
        <begin position="1"/>
        <end position="22"/>
    </location>
</feature>
<accession>Q229T2</accession>
<organism evidence="2 3">
    <name type="scientific">Tetrahymena thermophila (strain SB210)</name>
    <dbReference type="NCBI Taxonomy" id="312017"/>
    <lineage>
        <taxon>Eukaryota</taxon>
        <taxon>Sar</taxon>
        <taxon>Alveolata</taxon>
        <taxon>Ciliophora</taxon>
        <taxon>Intramacronucleata</taxon>
        <taxon>Oligohymenophorea</taxon>
        <taxon>Hymenostomatida</taxon>
        <taxon>Tetrahymenina</taxon>
        <taxon>Tetrahymenidae</taxon>
        <taxon>Tetrahymena</taxon>
    </lineage>
</organism>
<keyword evidence="3" id="KW-1185">Reference proteome</keyword>
<dbReference type="AlphaFoldDB" id="Q229T2"/>
<dbReference type="HOGENOM" id="CLU_074967_0_0_1"/>
<feature type="compositionally biased region" description="Basic and acidic residues" evidence="1">
    <location>
        <begin position="7"/>
        <end position="22"/>
    </location>
</feature>